<keyword evidence="2" id="KW-1185">Reference proteome</keyword>
<evidence type="ECO:0000313" key="1">
    <source>
        <dbReference type="EMBL" id="EKD14286.1"/>
    </source>
</evidence>
<dbReference type="KEGG" id="mbe:MBM_07516"/>
<accession>K1WN30</accession>
<dbReference type="InParanoid" id="K1WN30"/>
<dbReference type="OrthoDB" id="6133115at2759"/>
<reference evidence="1 2" key="1">
    <citation type="journal article" date="2012" name="BMC Genomics">
        <title>Sequencing the genome of Marssonina brunnea reveals fungus-poplar co-evolution.</title>
        <authorList>
            <person name="Zhu S."/>
            <person name="Cao Y.-Z."/>
            <person name="Jiang C."/>
            <person name="Tan B.-Y."/>
            <person name="Wang Z."/>
            <person name="Feng S."/>
            <person name="Zhang L."/>
            <person name="Su X.-H."/>
            <person name="Brejova B."/>
            <person name="Vinar T."/>
            <person name="Xu M."/>
            <person name="Wang M.-X."/>
            <person name="Zhang S.-G."/>
            <person name="Huang M.-R."/>
            <person name="Wu R."/>
            <person name="Zhou Y."/>
        </authorList>
    </citation>
    <scope>NUCLEOTIDE SEQUENCE [LARGE SCALE GENOMIC DNA]</scope>
    <source>
        <strain evidence="1 2">MB_m1</strain>
    </source>
</reference>
<protein>
    <submittedName>
        <fullName evidence="1">Uncharacterized protein</fullName>
    </submittedName>
</protein>
<evidence type="ECO:0000313" key="2">
    <source>
        <dbReference type="Proteomes" id="UP000006753"/>
    </source>
</evidence>
<sequence length="120" mass="13081">MVCNSTNCAVQGSASPKVMVCQNTTLPTLNPEVKVVPFDAELVLATVKNLGSSLARLAQFADHLAKLWKCGVSQASFRWLMERRAPVRHETEEIAIGDTIEGAWGFVFDGASRAWGVMED</sequence>
<organism evidence="1 2">
    <name type="scientific">Marssonina brunnea f. sp. multigermtubi (strain MB_m1)</name>
    <name type="common">Marssonina leaf spot fungus</name>
    <dbReference type="NCBI Taxonomy" id="1072389"/>
    <lineage>
        <taxon>Eukaryota</taxon>
        <taxon>Fungi</taxon>
        <taxon>Dikarya</taxon>
        <taxon>Ascomycota</taxon>
        <taxon>Pezizomycotina</taxon>
        <taxon>Leotiomycetes</taxon>
        <taxon>Helotiales</taxon>
        <taxon>Drepanopezizaceae</taxon>
        <taxon>Drepanopeziza</taxon>
    </lineage>
</organism>
<dbReference type="HOGENOM" id="CLU_2050128_0_0_1"/>
<dbReference type="Proteomes" id="UP000006753">
    <property type="component" value="Unassembled WGS sequence"/>
</dbReference>
<gene>
    <name evidence="1" type="ORF">MBM_07516</name>
</gene>
<proteinExistence type="predicted"/>
<dbReference type="AlphaFoldDB" id="K1WN30"/>
<name>K1WN30_MARBU</name>
<dbReference type="EMBL" id="JH921446">
    <property type="protein sequence ID" value="EKD14286.1"/>
    <property type="molecule type" value="Genomic_DNA"/>
</dbReference>